<organism evidence="11 12">
    <name type="scientific">Tianweitania aestuarii</name>
    <dbReference type="NCBI Taxonomy" id="2814886"/>
    <lineage>
        <taxon>Bacteria</taxon>
        <taxon>Pseudomonadati</taxon>
        <taxon>Pseudomonadota</taxon>
        <taxon>Alphaproteobacteria</taxon>
        <taxon>Hyphomicrobiales</taxon>
        <taxon>Phyllobacteriaceae</taxon>
        <taxon>Tianweitania</taxon>
    </lineage>
</organism>
<keyword evidence="2 9" id="KW-0813">Transport</keyword>
<evidence type="ECO:0000313" key="11">
    <source>
        <dbReference type="EMBL" id="MBS9721138.1"/>
    </source>
</evidence>
<feature type="transmembrane region" description="Helical" evidence="9">
    <location>
        <begin position="91"/>
        <end position="113"/>
    </location>
</feature>
<dbReference type="PANTHER" id="PTHR35011">
    <property type="entry name" value="2,3-DIKETO-L-GULONATE TRAP TRANSPORTER SMALL PERMEASE PROTEIN YIAM"/>
    <property type="match status" value="1"/>
</dbReference>
<dbReference type="Pfam" id="PF04290">
    <property type="entry name" value="DctQ"/>
    <property type="match status" value="1"/>
</dbReference>
<dbReference type="EMBL" id="JAFMNX010000002">
    <property type="protein sequence ID" value="MBS9721138.1"/>
    <property type="molecule type" value="Genomic_DNA"/>
</dbReference>
<evidence type="ECO:0000313" key="12">
    <source>
        <dbReference type="Proteomes" id="UP001297272"/>
    </source>
</evidence>
<dbReference type="Proteomes" id="UP001297272">
    <property type="component" value="Unassembled WGS sequence"/>
</dbReference>
<comment type="subunit">
    <text evidence="9">The complex comprises the extracytoplasmic solute receptor protein and the two transmembrane proteins.</text>
</comment>
<evidence type="ECO:0000256" key="3">
    <source>
        <dbReference type="ARBA" id="ARBA00022475"/>
    </source>
</evidence>
<keyword evidence="7 9" id="KW-0472">Membrane</keyword>
<comment type="subcellular location">
    <subcellularLocation>
        <location evidence="1 9">Cell inner membrane</location>
        <topology evidence="1 9">Multi-pass membrane protein</topology>
    </subcellularLocation>
</comment>
<name>A0ABS5RVR1_9HYPH</name>
<evidence type="ECO:0000256" key="5">
    <source>
        <dbReference type="ARBA" id="ARBA00022692"/>
    </source>
</evidence>
<feature type="transmembrane region" description="Helical" evidence="9">
    <location>
        <begin position="42"/>
        <end position="63"/>
    </location>
</feature>
<evidence type="ECO:0000256" key="9">
    <source>
        <dbReference type="RuleBase" id="RU369079"/>
    </source>
</evidence>
<comment type="caution">
    <text evidence="11">The sequence shown here is derived from an EMBL/GenBank/DDBJ whole genome shotgun (WGS) entry which is preliminary data.</text>
</comment>
<gene>
    <name evidence="11" type="ORF">JYU29_10615</name>
</gene>
<evidence type="ECO:0000256" key="1">
    <source>
        <dbReference type="ARBA" id="ARBA00004429"/>
    </source>
</evidence>
<keyword evidence="6 9" id="KW-1133">Transmembrane helix</keyword>
<feature type="domain" description="Tripartite ATP-independent periplasmic transporters DctQ component" evidence="10">
    <location>
        <begin position="24"/>
        <end position="157"/>
    </location>
</feature>
<comment type="function">
    <text evidence="9">Part of the tripartite ATP-independent periplasmic (TRAP) transport system.</text>
</comment>
<keyword evidence="5 9" id="KW-0812">Transmembrane</keyword>
<keyword evidence="12" id="KW-1185">Reference proteome</keyword>
<evidence type="ECO:0000256" key="6">
    <source>
        <dbReference type="ARBA" id="ARBA00022989"/>
    </source>
</evidence>
<evidence type="ECO:0000256" key="2">
    <source>
        <dbReference type="ARBA" id="ARBA00022448"/>
    </source>
</evidence>
<dbReference type="InterPro" id="IPR007387">
    <property type="entry name" value="TRAP_DctQ"/>
</dbReference>
<dbReference type="InterPro" id="IPR055348">
    <property type="entry name" value="DctQ"/>
</dbReference>
<feature type="transmembrane region" description="Helical" evidence="9">
    <location>
        <begin position="133"/>
        <end position="150"/>
    </location>
</feature>
<proteinExistence type="inferred from homology"/>
<protein>
    <recommendedName>
        <fullName evidence="9">TRAP transporter small permease protein</fullName>
    </recommendedName>
</protein>
<accession>A0ABS5RVR1</accession>
<reference evidence="11 12" key="1">
    <citation type="submission" date="2021-03" db="EMBL/GenBank/DDBJ databases">
        <title>Tianweitania aestuarii sp. nov., isolated from a tidal flat.</title>
        <authorList>
            <person name="Park S."/>
            <person name="Yoon J.-H."/>
        </authorList>
    </citation>
    <scope>NUCLEOTIDE SEQUENCE [LARGE SCALE GENOMIC DNA]</scope>
    <source>
        <strain evidence="11 12">BSSL-BM11</strain>
    </source>
</reference>
<feature type="transmembrane region" description="Helical" evidence="9">
    <location>
        <begin position="12"/>
        <end position="30"/>
    </location>
</feature>
<keyword evidence="4 9" id="KW-0997">Cell inner membrane</keyword>
<dbReference type="PANTHER" id="PTHR35011:SF10">
    <property type="entry name" value="TRAP TRANSPORTER SMALL PERMEASE PROTEIN"/>
    <property type="match status" value="1"/>
</dbReference>
<sequence>MVRRVLAAVENLFGWFGLLALASLMLLVTADSGGRYLFSEPISGVYEVSELYLMVAIVFLGFAQTQRRRGHVRVEMVLEKLPLPVRRVLEVLYLLAAAFVFGCIAYMAFRSGYNNIAAGRWTTGVFSIPTGPSWLIAAFGASVFTLRLLLDAFDAARGHSMAAVSHTPEGIQS</sequence>
<dbReference type="RefSeq" id="WP_213984763.1">
    <property type="nucleotide sequence ID" value="NZ_JAFMNX010000002.1"/>
</dbReference>
<keyword evidence="3" id="KW-1003">Cell membrane</keyword>
<evidence type="ECO:0000256" key="8">
    <source>
        <dbReference type="ARBA" id="ARBA00038436"/>
    </source>
</evidence>
<evidence type="ECO:0000259" key="10">
    <source>
        <dbReference type="Pfam" id="PF04290"/>
    </source>
</evidence>
<comment type="similarity">
    <text evidence="8 9">Belongs to the TRAP transporter small permease family.</text>
</comment>
<evidence type="ECO:0000256" key="4">
    <source>
        <dbReference type="ARBA" id="ARBA00022519"/>
    </source>
</evidence>
<evidence type="ECO:0000256" key="7">
    <source>
        <dbReference type="ARBA" id="ARBA00023136"/>
    </source>
</evidence>